<feature type="region of interest" description="Disordered" evidence="1">
    <location>
        <begin position="78"/>
        <end position="101"/>
    </location>
</feature>
<feature type="compositionally biased region" description="Gly residues" evidence="1">
    <location>
        <begin position="131"/>
        <end position="143"/>
    </location>
</feature>
<protein>
    <submittedName>
        <fullName evidence="2">Uncharacterized protein</fullName>
    </submittedName>
</protein>
<accession>A0A9N7YS00</accession>
<proteinExistence type="predicted"/>
<evidence type="ECO:0000256" key="1">
    <source>
        <dbReference type="SAM" id="MobiDB-lite"/>
    </source>
</evidence>
<dbReference type="EMBL" id="CADEAL010002035">
    <property type="protein sequence ID" value="CAB1437488.1"/>
    <property type="molecule type" value="Genomic_DNA"/>
</dbReference>
<dbReference type="AlphaFoldDB" id="A0A9N7YS00"/>
<evidence type="ECO:0000313" key="3">
    <source>
        <dbReference type="Proteomes" id="UP001153269"/>
    </source>
</evidence>
<keyword evidence="3" id="KW-1185">Reference proteome</keyword>
<feature type="region of interest" description="Disordered" evidence="1">
    <location>
        <begin position="121"/>
        <end position="143"/>
    </location>
</feature>
<dbReference type="Proteomes" id="UP001153269">
    <property type="component" value="Unassembled WGS sequence"/>
</dbReference>
<reference evidence="2" key="1">
    <citation type="submission" date="2020-03" db="EMBL/GenBank/DDBJ databases">
        <authorList>
            <person name="Weist P."/>
        </authorList>
    </citation>
    <scope>NUCLEOTIDE SEQUENCE</scope>
</reference>
<evidence type="ECO:0000313" key="2">
    <source>
        <dbReference type="EMBL" id="CAB1437488.1"/>
    </source>
</evidence>
<sequence>MFLCCSPASGDPESSLSFLIELTFTIRSSGACFCVLVASFDKSNQAALVPITITQQFDISPLNSLSCCTQTPGPRVTPQCQSYRSTGGPGASLRDRSMTSHCVGPGDTEDAEHCHLLTPPQHHERACTSQEGGGGGGGRRNSI</sequence>
<name>A0A9N7YS00_PLEPL</name>
<organism evidence="2 3">
    <name type="scientific">Pleuronectes platessa</name>
    <name type="common">European plaice</name>
    <dbReference type="NCBI Taxonomy" id="8262"/>
    <lineage>
        <taxon>Eukaryota</taxon>
        <taxon>Metazoa</taxon>
        <taxon>Chordata</taxon>
        <taxon>Craniata</taxon>
        <taxon>Vertebrata</taxon>
        <taxon>Euteleostomi</taxon>
        <taxon>Actinopterygii</taxon>
        <taxon>Neopterygii</taxon>
        <taxon>Teleostei</taxon>
        <taxon>Neoteleostei</taxon>
        <taxon>Acanthomorphata</taxon>
        <taxon>Carangaria</taxon>
        <taxon>Pleuronectiformes</taxon>
        <taxon>Pleuronectoidei</taxon>
        <taxon>Pleuronectidae</taxon>
        <taxon>Pleuronectes</taxon>
    </lineage>
</organism>
<comment type="caution">
    <text evidence="2">The sequence shown here is derived from an EMBL/GenBank/DDBJ whole genome shotgun (WGS) entry which is preliminary data.</text>
</comment>
<gene>
    <name evidence="2" type="ORF">PLEPLA_LOCUS25458</name>
</gene>